<feature type="binding site" evidence="8">
    <location>
        <position position="50"/>
    </location>
    <ligand>
        <name>Zn(2+)</name>
        <dbReference type="ChEBI" id="CHEBI:29105"/>
        <note>catalytic</note>
    </ligand>
</feature>
<evidence type="ECO:0000259" key="9">
    <source>
        <dbReference type="PROSITE" id="PS51747"/>
    </source>
</evidence>
<dbReference type="RefSeq" id="WP_211802265.1">
    <property type="nucleotide sequence ID" value="NZ_JAGSCS010000015.1"/>
</dbReference>
<evidence type="ECO:0000256" key="3">
    <source>
        <dbReference type="ARBA" id="ARBA00022694"/>
    </source>
</evidence>
<feature type="domain" description="CMP/dCMP-type deaminase" evidence="9">
    <location>
        <begin position="1"/>
        <end position="110"/>
    </location>
</feature>
<comment type="similarity">
    <text evidence="1">Belongs to the cytidine and deoxycytidylate deaminase family. ADAT2 subfamily.</text>
</comment>
<evidence type="ECO:0000256" key="7">
    <source>
        <dbReference type="ARBA" id="ARBA00048045"/>
    </source>
</evidence>
<dbReference type="InterPro" id="IPR016193">
    <property type="entry name" value="Cytidine_deaminase-like"/>
</dbReference>
<dbReference type="Gene3D" id="3.40.140.10">
    <property type="entry name" value="Cytidine Deaminase, domain 2"/>
    <property type="match status" value="1"/>
</dbReference>
<proteinExistence type="inferred from homology"/>
<dbReference type="GO" id="GO:0008270">
    <property type="term" value="F:zinc ion binding"/>
    <property type="evidence" value="ECO:0007669"/>
    <property type="project" value="UniProtKB-UniRule"/>
</dbReference>
<comment type="function">
    <text evidence="8">Catalyzes the deamination of adenosine to inosine at the wobble position 34 of tRNA(Arg2).</text>
</comment>
<dbReference type="Proteomes" id="UP000675379">
    <property type="component" value="Unassembled WGS sequence"/>
</dbReference>
<evidence type="ECO:0000256" key="8">
    <source>
        <dbReference type="HAMAP-Rule" id="MF_00972"/>
    </source>
</evidence>
<keyword evidence="6 8" id="KW-0862">Zinc</keyword>
<evidence type="ECO:0000256" key="2">
    <source>
        <dbReference type="ARBA" id="ARBA00011738"/>
    </source>
</evidence>
<feature type="active site" description="Proton donor" evidence="8">
    <location>
        <position position="52"/>
    </location>
</feature>
<feature type="binding site" evidence="8">
    <location>
        <position position="83"/>
    </location>
    <ligand>
        <name>Zn(2+)</name>
        <dbReference type="ChEBI" id="CHEBI:29105"/>
        <note>catalytic</note>
    </ligand>
</feature>
<dbReference type="InterPro" id="IPR016192">
    <property type="entry name" value="APOBEC/CMP_deaminase_Zn-bd"/>
</dbReference>
<protein>
    <recommendedName>
        <fullName evidence="8">tRNA-specific adenosine deaminase</fullName>
        <ecNumber evidence="8">3.5.4.33</ecNumber>
    </recommendedName>
</protein>
<dbReference type="CDD" id="cd01285">
    <property type="entry name" value="nucleoside_deaminase"/>
    <property type="match status" value="1"/>
</dbReference>
<dbReference type="Pfam" id="PF00383">
    <property type="entry name" value="dCMP_cyt_deam_1"/>
    <property type="match status" value="1"/>
</dbReference>
<gene>
    <name evidence="8" type="primary">tadA</name>
    <name evidence="10" type="ORF">KCG48_10945</name>
</gene>
<comment type="cofactor">
    <cofactor evidence="8">
        <name>Zn(2+)</name>
        <dbReference type="ChEBI" id="CHEBI:29105"/>
    </cofactor>
    <text evidence="8">Binds 1 zinc ion per subunit.</text>
</comment>
<dbReference type="GO" id="GO:0052717">
    <property type="term" value="F:tRNA-specific adenosine-34 deaminase activity"/>
    <property type="evidence" value="ECO:0007669"/>
    <property type="project" value="UniProtKB-UniRule"/>
</dbReference>
<evidence type="ECO:0000313" key="10">
    <source>
        <dbReference type="EMBL" id="MBR0576846.1"/>
    </source>
</evidence>
<name>A0A941CT12_9CLOT</name>
<evidence type="ECO:0000313" key="11">
    <source>
        <dbReference type="Proteomes" id="UP000675379"/>
    </source>
</evidence>
<dbReference type="EMBL" id="JAGSCS010000015">
    <property type="protein sequence ID" value="MBR0576846.1"/>
    <property type="molecule type" value="Genomic_DNA"/>
</dbReference>
<dbReference type="EC" id="3.5.4.33" evidence="8"/>
<organism evidence="10 11">
    <name type="scientific">Proteiniclasticum sediminis</name>
    <dbReference type="NCBI Taxonomy" id="2804028"/>
    <lineage>
        <taxon>Bacteria</taxon>
        <taxon>Bacillati</taxon>
        <taxon>Bacillota</taxon>
        <taxon>Clostridia</taxon>
        <taxon>Eubacteriales</taxon>
        <taxon>Clostridiaceae</taxon>
        <taxon>Proteiniclasticum</taxon>
    </lineage>
</organism>
<feature type="binding site" evidence="8">
    <location>
        <position position="80"/>
    </location>
    <ligand>
        <name>Zn(2+)</name>
        <dbReference type="ChEBI" id="CHEBI:29105"/>
        <note>catalytic</note>
    </ligand>
</feature>
<keyword evidence="5 8" id="KW-0378">Hydrolase</keyword>
<dbReference type="PROSITE" id="PS00903">
    <property type="entry name" value="CYT_DCMP_DEAMINASES_1"/>
    <property type="match status" value="1"/>
</dbReference>
<dbReference type="PANTHER" id="PTHR11079:SF202">
    <property type="entry name" value="TRNA-SPECIFIC ADENOSINE DEAMINASE"/>
    <property type="match status" value="1"/>
</dbReference>
<keyword evidence="3 8" id="KW-0819">tRNA processing</keyword>
<dbReference type="SUPFAM" id="SSF53927">
    <property type="entry name" value="Cytidine deaminase-like"/>
    <property type="match status" value="1"/>
</dbReference>
<dbReference type="AlphaFoldDB" id="A0A941CT12"/>
<dbReference type="GO" id="GO:0002100">
    <property type="term" value="P:tRNA wobble adenosine to inosine editing"/>
    <property type="evidence" value="ECO:0007669"/>
    <property type="project" value="UniProtKB-UniRule"/>
</dbReference>
<accession>A0A941CT12</accession>
<dbReference type="InterPro" id="IPR028883">
    <property type="entry name" value="tRNA_aden_deaminase"/>
</dbReference>
<evidence type="ECO:0000256" key="1">
    <source>
        <dbReference type="ARBA" id="ARBA00010669"/>
    </source>
</evidence>
<evidence type="ECO:0000256" key="4">
    <source>
        <dbReference type="ARBA" id="ARBA00022723"/>
    </source>
</evidence>
<reference evidence="10" key="1">
    <citation type="submission" date="2021-04" db="EMBL/GenBank/DDBJ databases">
        <title>Proteiniclasticum sedimins sp. nov., an obligate anaerobic bacterium isolated from anaerobic sludge.</title>
        <authorList>
            <person name="Liu J."/>
        </authorList>
    </citation>
    <scope>NUCLEOTIDE SEQUENCE</scope>
    <source>
        <strain evidence="10">BAD-10</strain>
    </source>
</reference>
<keyword evidence="4 8" id="KW-0479">Metal-binding</keyword>
<sequence length="152" mass="16708">MCEFYQEALAEAKAAYAGHEVPVGAVVVWQGQIIGRGQNSMERRQDPSAHAEVLAIQEAAKNRGSWRLTGCTLYVTLEPCLMCAALIRKSRIGKVVIGAIEPHEGALGSALTVNDLPPRSQHVETTWLYDPASEALLKQFFKELRASHDHDL</sequence>
<comment type="catalytic activity">
    <reaction evidence="7 8">
        <text>adenosine(34) in tRNA + H2O + H(+) = inosine(34) in tRNA + NH4(+)</text>
        <dbReference type="Rhea" id="RHEA:43168"/>
        <dbReference type="Rhea" id="RHEA-COMP:10373"/>
        <dbReference type="Rhea" id="RHEA-COMP:10374"/>
        <dbReference type="ChEBI" id="CHEBI:15377"/>
        <dbReference type="ChEBI" id="CHEBI:15378"/>
        <dbReference type="ChEBI" id="CHEBI:28938"/>
        <dbReference type="ChEBI" id="CHEBI:74411"/>
        <dbReference type="ChEBI" id="CHEBI:82852"/>
        <dbReference type="EC" id="3.5.4.33"/>
    </reaction>
</comment>
<keyword evidence="11" id="KW-1185">Reference proteome</keyword>
<dbReference type="HAMAP" id="MF_00972">
    <property type="entry name" value="tRNA_aden_deaminase"/>
    <property type="match status" value="1"/>
</dbReference>
<comment type="subunit">
    <text evidence="2 8">Homodimer.</text>
</comment>
<dbReference type="InterPro" id="IPR002125">
    <property type="entry name" value="CMP_dCMP_dom"/>
</dbReference>
<comment type="caution">
    <text evidence="10">The sequence shown here is derived from an EMBL/GenBank/DDBJ whole genome shotgun (WGS) entry which is preliminary data.</text>
</comment>
<dbReference type="PROSITE" id="PS51747">
    <property type="entry name" value="CYT_DCMP_DEAMINASES_2"/>
    <property type="match status" value="1"/>
</dbReference>
<dbReference type="PANTHER" id="PTHR11079">
    <property type="entry name" value="CYTOSINE DEAMINASE FAMILY MEMBER"/>
    <property type="match status" value="1"/>
</dbReference>
<evidence type="ECO:0000256" key="5">
    <source>
        <dbReference type="ARBA" id="ARBA00022801"/>
    </source>
</evidence>
<evidence type="ECO:0000256" key="6">
    <source>
        <dbReference type="ARBA" id="ARBA00022833"/>
    </source>
</evidence>